<dbReference type="Proteomes" id="UP000613208">
    <property type="component" value="Unassembled WGS sequence"/>
</dbReference>
<dbReference type="PANTHER" id="PTHR43761">
    <property type="entry name" value="D-ISOMER SPECIFIC 2-HYDROXYACID DEHYDROGENASE FAMILY PROTEIN (AFU_ORTHOLOGUE AFUA_1G13630)"/>
    <property type="match status" value="1"/>
</dbReference>
<dbReference type="RefSeq" id="WP_201312293.1">
    <property type="nucleotide sequence ID" value="NZ_BLYI01000070.1"/>
</dbReference>
<keyword evidence="3" id="KW-0520">NAD</keyword>
<dbReference type="Gene3D" id="3.40.50.720">
    <property type="entry name" value="NAD(P)-binding Rossmann-like Domain"/>
    <property type="match status" value="2"/>
</dbReference>
<dbReference type="EMBL" id="BLYI01000070">
    <property type="protein sequence ID" value="GFO86647.1"/>
    <property type="molecule type" value="Genomic_DNA"/>
</dbReference>
<evidence type="ECO:0000313" key="8">
    <source>
        <dbReference type="Proteomes" id="UP000613208"/>
    </source>
</evidence>
<dbReference type="Pfam" id="PF00389">
    <property type="entry name" value="2-Hacid_dh"/>
    <property type="match status" value="1"/>
</dbReference>
<dbReference type="SUPFAM" id="SSF52283">
    <property type="entry name" value="Formate/glycerate dehydrogenase catalytic domain-like"/>
    <property type="match status" value="1"/>
</dbReference>
<dbReference type="FunFam" id="3.40.50.720:FF:000203">
    <property type="entry name" value="D-3-phosphoglycerate dehydrogenase (SerA)"/>
    <property type="match status" value="1"/>
</dbReference>
<evidence type="ECO:0000256" key="1">
    <source>
        <dbReference type="ARBA" id="ARBA00005854"/>
    </source>
</evidence>
<dbReference type="AlphaFoldDB" id="A0A916VFC2"/>
<dbReference type="InterPro" id="IPR006139">
    <property type="entry name" value="D-isomer_2_OHA_DH_cat_dom"/>
</dbReference>
<proteinExistence type="inferred from homology"/>
<dbReference type="InterPro" id="IPR036291">
    <property type="entry name" value="NAD(P)-bd_dom_sf"/>
</dbReference>
<keyword evidence="2 4" id="KW-0560">Oxidoreductase</keyword>
<sequence length="315" mass="34623">MKIVLLEGLGVSEEIIRKQTKKLNEMGHEFVVYEKNTDPRVQAERCEDADIIMLANMPLSREAIERASHLQYIDVAFTGVDHIPMDEAGKRGIAVSNASGYATQAVAELCISFMIQLLRNVKQTEQRCREGGTKDGLIGNLLCGKTVGIIGAGAIGKRTAELCKAFGCKVIAYSRSRVEHPAIDRQVTLEELLKEADIVSLHCPLTEETRGMIGEEQLRMMKKTAVLINTARGPVADSEALAKALTEGRIAGAACDVFETEPPLDAEHPLLHTPNTIVTPHIAFASEESMEQRADIVFENLYAWLEGKQLNKVEI</sequence>
<comment type="similarity">
    <text evidence="1 4">Belongs to the D-isomer specific 2-hydroxyacid dehydrogenase family.</text>
</comment>
<dbReference type="Pfam" id="PF02826">
    <property type="entry name" value="2-Hacid_dh_C"/>
    <property type="match status" value="1"/>
</dbReference>
<dbReference type="PROSITE" id="PS00065">
    <property type="entry name" value="D_2_HYDROXYACID_DH_1"/>
    <property type="match status" value="1"/>
</dbReference>
<dbReference type="PROSITE" id="PS00670">
    <property type="entry name" value="D_2_HYDROXYACID_DH_2"/>
    <property type="match status" value="1"/>
</dbReference>
<evidence type="ECO:0000256" key="3">
    <source>
        <dbReference type="ARBA" id="ARBA00023027"/>
    </source>
</evidence>
<feature type="domain" description="D-isomer specific 2-hydroxyacid dehydrogenase NAD-binding" evidence="6">
    <location>
        <begin position="112"/>
        <end position="283"/>
    </location>
</feature>
<reference evidence="7" key="1">
    <citation type="submission" date="2020-06" db="EMBL/GenBank/DDBJ databases">
        <title>Characterization of fructooligosaccharide metabolism and fructooligosaccharide-degrading enzymes in human commensal butyrate producers.</title>
        <authorList>
            <person name="Tanno H."/>
            <person name="Fujii T."/>
            <person name="Hirano K."/>
            <person name="Maeno S."/>
            <person name="Tonozuka T."/>
            <person name="Sakamoto M."/>
            <person name="Ohkuma M."/>
            <person name="Tochio T."/>
            <person name="Endo A."/>
        </authorList>
    </citation>
    <scope>NUCLEOTIDE SEQUENCE</scope>
    <source>
        <strain evidence="7">JCM 17466</strain>
    </source>
</reference>
<organism evidence="7 8">
    <name type="scientific">Anaerostipes butyraticus</name>
    <dbReference type="NCBI Taxonomy" id="645466"/>
    <lineage>
        <taxon>Bacteria</taxon>
        <taxon>Bacillati</taxon>
        <taxon>Bacillota</taxon>
        <taxon>Clostridia</taxon>
        <taxon>Lachnospirales</taxon>
        <taxon>Lachnospiraceae</taxon>
        <taxon>Anaerostipes</taxon>
    </lineage>
</organism>
<dbReference type="InterPro" id="IPR006140">
    <property type="entry name" value="D-isomer_DH_NAD-bd"/>
</dbReference>
<comment type="caution">
    <text evidence="7">The sequence shown here is derived from an EMBL/GenBank/DDBJ whole genome shotgun (WGS) entry which is preliminary data.</text>
</comment>
<feature type="domain" description="D-isomer specific 2-hydroxyacid dehydrogenase catalytic" evidence="5">
    <location>
        <begin position="15"/>
        <end position="311"/>
    </location>
</feature>
<name>A0A916VFC2_9FIRM</name>
<keyword evidence="8" id="KW-1185">Reference proteome</keyword>
<evidence type="ECO:0000256" key="2">
    <source>
        <dbReference type="ARBA" id="ARBA00023002"/>
    </source>
</evidence>
<gene>
    <name evidence="7" type="primary">serA</name>
    <name evidence="7" type="ORF">ANBU17_29940</name>
</gene>
<dbReference type="CDD" id="cd12161">
    <property type="entry name" value="GDH_like_1"/>
    <property type="match status" value="1"/>
</dbReference>
<evidence type="ECO:0000313" key="7">
    <source>
        <dbReference type="EMBL" id="GFO86647.1"/>
    </source>
</evidence>
<evidence type="ECO:0000256" key="4">
    <source>
        <dbReference type="RuleBase" id="RU003719"/>
    </source>
</evidence>
<evidence type="ECO:0000259" key="6">
    <source>
        <dbReference type="Pfam" id="PF02826"/>
    </source>
</evidence>
<dbReference type="GO" id="GO:0016616">
    <property type="term" value="F:oxidoreductase activity, acting on the CH-OH group of donors, NAD or NADP as acceptor"/>
    <property type="evidence" value="ECO:0007669"/>
    <property type="project" value="InterPro"/>
</dbReference>
<dbReference type="InterPro" id="IPR029753">
    <property type="entry name" value="D-isomer_DH_CS"/>
</dbReference>
<dbReference type="SUPFAM" id="SSF51735">
    <property type="entry name" value="NAD(P)-binding Rossmann-fold domains"/>
    <property type="match status" value="1"/>
</dbReference>
<dbReference type="InterPro" id="IPR029752">
    <property type="entry name" value="D-isomer_DH_CS1"/>
</dbReference>
<evidence type="ECO:0000259" key="5">
    <source>
        <dbReference type="Pfam" id="PF00389"/>
    </source>
</evidence>
<dbReference type="PANTHER" id="PTHR43761:SF1">
    <property type="entry name" value="D-ISOMER SPECIFIC 2-HYDROXYACID DEHYDROGENASE CATALYTIC DOMAIN-CONTAINING PROTEIN-RELATED"/>
    <property type="match status" value="1"/>
</dbReference>
<accession>A0A916VFC2</accession>
<dbReference type="GO" id="GO:0051287">
    <property type="term" value="F:NAD binding"/>
    <property type="evidence" value="ECO:0007669"/>
    <property type="project" value="InterPro"/>
</dbReference>
<protein>
    <submittedName>
        <fullName evidence="7">2-hydroxyacid dehydrogenase</fullName>
    </submittedName>
</protein>
<dbReference type="InterPro" id="IPR050418">
    <property type="entry name" value="D-iso_2-hydroxyacid_DH_PdxB"/>
</dbReference>